<dbReference type="AlphaFoldDB" id="A0A0H4X9Y4"/>
<gene>
    <name evidence="4" type="ORF">A176_001609</name>
</gene>
<proteinExistence type="predicted"/>
<dbReference type="InterPro" id="IPR025115">
    <property type="entry name" value="DUF4034"/>
</dbReference>
<dbReference type="Proteomes" id="UP000009026">
    <property type="component" value="Chromosome"/>
</dbReference>
<dbReference type="InterPro" id="IPR011990">
    <property type="entry name" value="TPR-like_helical_dom_sf"/>
</dbReference>
<dbReference type="STRING" id="1297742.A176_001609"/>
<keyword evidence="5" id="KW-1185">Reference proteome</keyword>
<organism evidence="4 5">
    <name type="scientific">Pseudomyxococcus hansupus</name>
    <dbReference type="NCBI Taxonomy" id="1297742"/>
    <lineage>
        <taxon>Bacteria</taxon>
        <taxon>Pseudomonadati</taxon>
        <taxon>Myxococcota</taxon>
        <taxon>Myxococcia</taxon>
        <taxon>Myxococcales</taxon>
        <taxon>Cystobacterineae</taxon>
        <taxon>Myxococcaceae</taxon>
        <taxon>Pseudomyxococcus</taxon>
    </lineage>
</organism>
<dbReference type="InterPro" id="IPR050498">
    <property type="entry name" value="Ycf3"/>
</dbReference>
<dbReference type="Gene3D" id="1.25.40.10">
    <property type="entry name" value="Tetratricopeptide repeat domain"/>
    <property type="match status" value="2"/>
</dbReference>
<evidence type="ECO:0000256" key="2">
    <source>
        <dbReference type="ARBA" id="ARBA00022803"/>
    </source>
</evidence>
<dbReference type="Pfam" id="PF13226">
    <property type="entry name" value="DUF4034"/>
    <property type="match status" value="1"/>
</dbReference>
<keyword evidence="4" id="KW-0378">Hydrolase</keyword>
<dbReference type="PANTHER" id="PTHR44858">
    <property type="entry name" value="TETRATRICOPEPTIDE REPEAT PROTEIN 6"/>
    <property type="match status" value="1"/>
</dbReference>
<dbReference type="KEGG" id="mym:A176_001609"/>
<sequence length="519" mass="57375">MLGLGGAGLAVYRGHAEKRAEVEARIEARQQPVLMPAPGTPPRGLPVVSATGTERGKAPRGHVDGVGLRSLLIHRKFDDLTMAVEQLQWGMEADPRNEHWMTDGMAALGNGEPDSTELLDAWVKASPDSFAPYTARGTHWVTVGYLRRGTKYTKATADEELAGMREAFERAMPDLQRAWRLQPKAITVARPLLHVALALGDSEARERVLARAVEQCPTCVDILAVYLHGLAPRWGGSHEAMDAFAEAQTRTRPELGFLRGFSDYDRARDRRVQSENTQIHELLTRALSAGDYWEFRLARAAQLRRAQALDEALAEVNQAVALRPARASVYFERARIHFASEKWGPAGEDLLHALRMDAMDSGGRDLQPQVVQGLIYAASQALKAGQREEALVLLELAGQLAPGDRQVTQWRAQAVAAPIQAAAQGDAAPAESTDDFRVVQQRDYALARERRFAEILPLWDAFLARNPEHGLAYFERSGTHYHLRNLEAALADLKKACEFGVNEGCSRARQLERARPTAR</sequence>
<dbReference type="EMBL" id="CP012109">
    <property type="protein sequence ID" value="AKQ64697.1"/>
    <property type="molecule type" value="Genomic_DNA"/>
</dbReference>
<dbReference type="eggNOG" id="COG0457">
    <property type="taxonomic scope" value="Bacteria"/>
</dbReference>
<dbReference type="PANTHER" id="PTHR44858:SF1">
    <property type="entry name" value="UDP-N-ACETYLGLUCOSAMINE--PEPTIDE N-ACETYLGLUCOSAMINYLTRANSFERASE SPINDLY-RELATED"/>
    <property type="match status" value="1"/>
</dbReference>
<dbReference type="GO" id="GO:0016787">
    <property type="term" value="F:hydrolase activity"/>
    <property type="evidence" value="ECO:0007669"/>
    <property type="project" value="UniProtKB-KW"/>
</dbReference>
<evidence type="ECO:0000313" key="5">
    <source>
        <dbReference type="Proteomes" id="UP000009026"/>
    </source>
</evidence>
<keyword evidence="2" id="KW-0802">TPR repeat</keyword>
<protein>
    <submittedName>
        <fullName evidence="4">GTP cyclohydrolase III (Methanopterin)</fullName>
    </submittedName>
</protein>
<keyword evidence="1" id="KW-0677">Repeat</keyword>
<feature type="domain" description="DUF4034" evidence="3">
    <location>
        <begin position="68"/>
        <end position="201"/>
    </location>
</feature>
<evidence type="ECO:0000259" key="3">
    <source>
        <dbReference type="Pfam" id="PF13226"/>
    </source>
</evidence>
<evidence type="ECO:0000256" key="1">
    <source>
        <dbReference type="ARBA" id="ARBA00022737"/>
    </source>
</evidence>
<name>A0A0H4X9Y4_9BACT</name>
<evidence type="ECO:0000313" key="4">
    <source>
        <dbReference type="EMBL" id="AKQ64697.1"/>
    </source>
</evidence>
<dbReference type="SUPFAM" id="SSF48452">
    <property type="entry name" value="TPR-like"/>
    <property type="match status" value="1"/>
</dbReference>
<accession>A0A0H4X9Y4</accession>
<dbReference type="PATRIC" id="fig|1297742.4.peg.1625"/>
<reference evidence="4 5" key="1">
    <citation type="journal article" date="2016" name="PLoS ONE">
        <title>Complete Genome Sequence and Comparative Genomics of a Novel Myxobacterium Myxococcus hansupus.</title>
        <authorList>
            <person name="Sharma G."/>
            <person name="Narwani T."/>
            <person name="Subramanian S."/>
        </authorList>
    </citation>
    <scope>NUCLEOTIDE SEQUENCE [LARGE SCALE GENOMIC DNA]</scope>
    <source>
        <strain evidence="5">mixupus</strain>
    </source>
</reference>